<feature type="transmembrane region" description="Helical" evidence="1">
    <location>
        <begin position="177"/>
        <end position="196"/>
    </location>
</feature>
<keyword evidence="3" id="KW-1185">Reference proteome</keyword>
<evidence type="ECO:0000256" key="1">
    <source>
        <dbReference type="SAM" id="Phobius"/>
    </source>
</evidence>
<protein>
    <submittedName>
        <fullName evidence="2">WXG100 family type VII secretion target</fullName>
    </submittedName>
</protein>
<sequence>MSYESDGALYKLAASGAAAGAVMILQPWAFYVAAALGVMVSDPGAMSRSAKAWRSLDHDGLMSELDDLDQGLDHLKKQLKSSGKWAGAAFDTFEGIHKSFKNGVKSLKDTRNDTGQAVDVAAKAYHYGALVAVAVGSSMLILGLWKLAMRATPWTMIASEGLSAVRGSITLQAVKKLLVRHGMIIGGLSTVLYMAVQQTEMTGKLFPGLEAAIPTEMTAMKSGGMPPFSDAGMQYDEKMGGLSVKMDDSLGKLPGDIASV</sequence>
<evidence type="ECO:0000313" key="3">
    <source>
        <dbReference type="Proteomes" id="UP001597097"/>
    </source>
</evidence>
<dbReference type="Proteomes" id="UP001597097">
    <property type="component" value="Unassembled WGS sequence"/>
</dbReference>
<gene>
    <name evidence="2" type="ORF">ACFSJ0_34780</name>
</gene>
<name>A0ABW4GJ32_9ACTN</name>
<dbReference type="EMBL" id="JBHUCM010000031">
    <property type="protein sequence ID" value="MFD1542261.1"/>
    <property type="molecule type" value="Genomic_DNA"/>
</dbReference>
<proteinExistence type="predicted"/>
<accession>A0ABW4GJ32</accession>
<keyword evidence="1" id="KW-1133">Transmembrane helix</keyword>
<comment type="caution">
    <text evidence="2">The sequence shown here is derived from an EMBL/GenBank/DDBJ whole genome shotgun (WGS) entry which is preliminary data.</text>
</comment>
<organism evidence="2 3">
    <name type="scientific">Nonomuraea guangzhouensis</name>
    <dbReference type="NCBI Taxonomy" id="1291555"/>
    <lineage>
        <taxon>Bacteria</taxon>
        <taxon>Bacillati</taxon>
        <taxon>Actinomycetota</taxon>
        <taxon>Actinomycetes</taxon>
        <taxon>Streptosporangiales</taxon>
        <taxon>Streptosporangiaceae</taxon>
        <taxon>Nonomuraea</taxon>
    </lineage>
</organism>
<feature type="transmembrane region" description="Helical" evidence="1">
    <location>
        <begin position="12"/>
        <end position="40"/>
    </location>
</feature>
<keyword evidence="1" id="KW-0472">Membrane</keyword>
<feature type="transmembrane region" description="Helical" evidence="1">
    <location>
        <begin position="124"/>
        <end position="145"/>
    </location>
</feature>
<evidence type="ECO:0000313" key="2">
    <source>
        <dbReference type="EMBL" id="MFD1542261.1"/>
    </source>
</evidence>
<dbReference type="RefSeq" id="WP_219537347.1">
    <property type="nucleotide sequence ID" value="NZ_JAHKRM010000037.1"/>
</dbReference>
<keyword evidence="1" id="KW-0812">Transmembrane</keyword>
<reference evidence="3" key="1">
    <citation type="journal article" date="2019" name="Int. J. Syst. Evol. Microbiol.">
        <title>The Global Catalogue of Microorganisms (GCM) 10K type strain sequencing project: providing services to taxonomists for standard genome sequencing and annotation.</title>
        <authorList>
            <consortium name="The Broad Institute Genomics Platform"/>
            <consortium name="The Broad Institute Genome Sequencing Center for Infectious Disease"/>
            <person name="Wu L."/>
            <person name="Ma J."/>
        </authorList>
    </citation>
    <scope>NUCLEOTIDE SEQUENCE [LARGE SCALE GENOMIC DNA]</scope>
    <source>
        <strain evidence="3">CGMCC 1.15399</strain>
    </source>
</reference>